<dbReference type="EMBL" id="HBGV01016779">
    <property type="protein sequence ID" value="CAD9511582.1"/>
    <property type="molecule type" value="Transcribed_RNA"/>
</dbReference>
<evidence type="ECO:0000256" key="3">
    <source>
        <dbReference type="ARBA" id="ARBA00022448"/>
    </source>
</evidence>
<keyword evidence="3" id="KW-0813">Transport</keyword>
<evidence type="ECO:0000256" key="1">
    <source>
        <dbReference type="ARBA" id="ARBA00005945"/>
    </source>
</evidence>
<protein>
    <recommendedName>
        <fullName evidence="2 5">Vacuolar protein sorting-associated protein 29</fullName>
    </recommendedName>
</protein>
<dbReference type="InterPro" id="IPR024654">
    <property type="entry name" value="Calcineurin-like_PHP_lpxH"/>
</dbReference>
<dbReference type="GO" id="GO:0015031">
    <property type="term" value="P:protein transport"/>
    <property type="evidence" value="ECO:0007669"/>
    <property type="project" value="UniProtKB-KW"/>
</dbReference>
<dbReference type="AlphaFoldDB" id="A0A7S2I8K9"/>
<feature type="domain" description="Calcineurin-like phosphoesterase" evidence="6">
    <location>
        <begin position="8"/>
        <end position="212"/>
    </location>
</feature>
<keyword evidence="4" id="KW-0653">Protein transport</keyword>
<evidence type="ECO:0000256" key="2">
    <source>
        <dbReference type="ARBA" id="ARBA00017767"/>
    </source>
</evidence>
<dbReference type="InterPro" id="IPR000979">
    <property type="entry name" value="Phosphodiesterase_MJ0936/Vps29"/>
</dbReference>
<name>A0A7S2I8K9_9STRA</name>
<dbReference type="Gene3D" id="3.60.21.10">
    <property type="match status" value="1"/>
</dbReference>
<dbReference type="InterPro" id="IPR028661">
    <property type="entry name" value="Vps29"/>
</dbReference>
<dbReference type="GO" id="GO:0042147">
    <property type="term" value="P:retrograde transport, endosome to Golgi"/>
    <property type="evidence" value="ECO:0007669"/>
    <property type="project" value="InterPro"/>
</dbReference>
<comment type="similarity">
    <text evidence="1 5">Belongs to the VPS29 family.</text>
</comment>
<dbReference type="Pfam" id="PF12850">
    <property type="entry name" value="Metallophos_2"/>
    <property type="match status" value="1"/>
</dbReference>
<accession>A0A7S2I8K9</accession>
<dbReference type="GO" id="GO:0005829">
    <property type="term" value="C:cytosol"/>
    <property type="evidence" value="ECO:0007669"/>
    <property type="project" value="GOC"/>
</dbReference>
<evidence type="ECO:0000256" key="4">
    <source>
        <dbReference type="ARBA" id="ARBA00022927"/>
    </source>
</evidence>
<dbReference type="SUPFAM" id="SSF56300">
    <property type="entry name" value="Metallo-dependent phosphatases"/>
    <property type="match status" value="1"/>
</dbReference>
<proteinExistence type="inferred from homology"/>
<evidence type="ECO:0000313" key="7">
    <source>
        <dbReference type="EMBL" id="CAD9511582.1"/>
    </source>
</evidence>
<dbReference type="NCBIfam" id="TIGR00040">
    <property type="entry name" value="yfcE"/>
    <property type="match status" value="1"/>
</dbReference>
<dbReference type="PANTHER" id="PTHR11124">
    <property type="entry name" value="VACUOLAR SORTING PROTEIN VPS29"/>
    <property type="match status" value="1"/>
</dbReference>
<dbReference type="CDD" id="cd07394">
    <property type="entry name" value="MPP_Vps29"/>
    <property type="match status" value="1"/>
</dbReference>
<organism evidence="7">
    <name type="scientific">Helicotheca tamesis</name>
    <dbReference type="NCBI Taxonomy" id="374047"/>
    <lineage>
        <taxon>Eukaryota</taxon>
        <taxon>Sar</taxon>
        <taxon>Stramenopiles</taxon>
        <taxon>Ochrophyta</taxon>
        <taxon>Bacillariophyta</taxon>
        <taxon>Mediophyceae</taxon>
        <taxon>Lithodesmiophycidae</taxon>
        <taxon>Lithodesmiales</taxon>
        <taxon>Lithodesmiaceae</taxon>
        <taxon>Helicotheca</taxon>
    </lineage>
</organism>
<gene>
    <name evidence="7" type="ORF">HTAM1171_LOCUS10288</name>
</gene>
<evidence type="ECO:0000256" key="5">
    <source>
        <dbReference type="RuleBase" id="RU362040"/>
    </source>
</evidence>
<dbReference type="GO" id="GO:0030904">
    <property type="term" value="C:retromer complex"/>
    <property type="evidence" value="ECO:0007669"/>
    <property type="project" value="InterPro"/>
</dbReference>
<evidence type="ECO:0000259" key="6">
    <source>
        <dbReference type="Pfam" id="PF12850"/>
    </source>
</evidence>
<dbReference type="InterPro" id="IPR029052">
    <property type="entry name" value="Metallo-depent_PP-like"/>
</dbReference>
<reference evidence="7" key="1">
    <citation type="submission" date="2021-01" db="EMBL/GenBank/DDBJ databases">
        <authorList>
            <person name="Corre E."/>
            <person name="Pelletier E."/>
            <person name="Niang G."/>
            <person name="Scheremetjew M."/>
            <person name="Finn R."/>
            <person name="Kale V."/>
            <person name="Holt S."/>
            <person name="Cochrane G."/>
            <person name="Meng A."/>
            <person name="Brown T."/>
            <person name="Cohen L."/>
        </authorList>
    </citation>
    <scope>NUCLEOTIDE SEQUENCE</scope>
    <source>
        <strain evidence="7">CCMP826</strain>
    </source>
</reference>
<sequence length="254" mass="27153">MANFGELVLVLGDLHIPSRSSSIPDKFKRMLVPNKMQHVICTGNLGSKEQYDELRELAPNVHVAAGDFECTVGKEGSGGGAEDAANQGIGVANMTGGATNMTSPLTTTITTPAPTATTPLPVMPTFPETKVVQVGHFRIGVIHGHQVVPWGDHMSLAMVRRKLDVDILISGHTHVNEVVEHEGCYHINPGSITGAYSSFTDKDITPSFVLLAVQGSKVVCYVYELIDGEVDVSKTEFTKNFNAGHAGTEVGVRM</sequence>